<organism evidence="4 5">
    <name type="scientific">Aphidius gifuensis</name>
    <name type="common">Parasitoid wasp</name>
    <dbReference type="NCBI Taxonomy" id="684658"/>
    <lineage>
        <taxon>Eukaryota</taxon>
        <taxon>Metazoa</taxon>
        <taxon>Ecdysozoa</taxon>
        <taxon>Arthropoda</taxon>
        <taxon>Hexapoda</taxon>
        <taxon>Insecta</taxon>
        <taxon>Pterygota</taxon>
        <taxon>Neoptera</taxon>
        <taxon>Endopterygota</taxon>
        <taxon>Hymenoptera</taxon>
        <taxon>Apocrita</taxon>
        <taxon>Ichneumonoidea</taxon>
        <taxon>Braconidae</taxon>
        <taxon>Aphidiinae</taxon>
        <taxon>Aphidius</taxon>
    </lineage>
</organism>
<evidence type="ECO:0000313" key="4">
    <source>
        <dbReference type="EMBL" id="KAF7993544.1"/>
    </source>
</evidence>
<feature type="compositionally biased region" description="Basic and acidic residues" evidence="2">
    <location>
        <begin position="710"/>
        <end position="740"/>
    </location>
</feature>
<keyword evidence="5" id="KW-1185">Reference proteome</keyword>
<proteinExistence type="predicted"/>
<feature type="compositionally biased region" description="Polar residues" evidence="2">
    <location>
        <begin position="445"/>
        <end position="459"/>
    </location>
</feature>
<dbReference type="Proteomes" id="UP000639338">
    <property type="component" value="Unassembled WGS sequence"/>
</dbReference>
<keyword evidence="1" id="KW-0175">Coiled coil</keyword>
<dbReference type="InterPro" id="IPR044822">
    <property type="entry name" value="Myb_DNA-bind_4"/>
</dbReference>
<evidence type="ECO:0000256" key="2">
    <source>
        <dbReference type="SAM" id="MobiDB-lite"/>
    </source>
</evidence>
<dbReference type="Gene3D" id="1.10.10.60">
    <property type="entry name" value="Homeodomain-like"/>
    <property type="match status" value="1"/>
</dbReference>
<protein>
    <recommendedName>
        <fullName evidence="3">Myb/SANT-like DNA-binding domain-containing protein</fullName>
    </recommendedName>
</protein>
<gene>
    <name evidence="4" type="ORF">HCN44_010139</name>
</gene>
<feature type="region of interest" description="Disordered" evidence="2">
    <location>
        <begin position="180"/>
        <end position="232"/>
    </location>
</feature>
<feature type="compositionally biased region" description="Basic and acidic residues" evidence="2">
    <location>
        <begin position="995"/>
        <end position="1004"/>
    </location>
</feature>
<dbReference type="AlphaFoldDB" id="A0A835CS48"/>
<feature type="region of interest" description="Disordered" evidence="2">
    <location>
        <begin position="707"/>
        <end position="741"/>
    </location>
</feature>
<dbReference type="Pfam" id="PF13837">
    <property type="entry name" value="Myb_DNA-bind_4"/>
    <property type="match status" value="1"/>
</dbReference>
<reference evidence="4 5" key="1">
    <citation type="submission" date="2020-08" db="EMBL/GenBank/DDBJ databases">
        <title>Aphidius gifuensis genome sequencing and assembly.</title>
        <authorList>
            <person name="Du Z."/>
        </authorList>
    </citation>
    <scope>NUCLEOTIDE SEQUENCE [LARGE SCALE GENOMIC DNA]</scope>
    <source>
        <strain evidence="4">YNYX2018</strain>
        <tissue evidence="4">Adults</tissue>
    </source>
</reference>
<sequence length="1059" mass="120800">MDEPGDIIKYKWTTESTSLLVSVWADEQIQTKLDQIKPEPALAWTRISKYMKNKGYQVTARQCRSRMKQVLFCYREAQRNGTRGGVERYYDSINRVLEAKRNLKNEINDNNNNNNNKNINNQHNNGIDTVDSRHIPKTPIKEIKTNVNLRVKGNGFQEPVKPLLRRIHVTPEGWKIAHREGDYADSSESNETVLARPRRSMSPVRDVGTNTDTDTLRVSSKSSRRSLPDQQQQQYRYDILENNRFSEMPLKNGVQNVQNVQNQLIQENMLLRNQLGQEYIGIPPQQQEYRVNIGHATIPRETQMYNSLYQQPVRLVSSNCARTQGQLQQYALNTGTTKSEPKKFGGMYGNFVDYPGVGGVGGVGVYGGGGINTNFNKPYKSTSSSGYSPDIGQNLNDGFRQKCKSHNLNETYDQDNELFQSCINATTVTNNATFNDETLSIDFVNDSQSPSDNEPISGSKNDDSFVELPPDAPFRKKKAQKLEQLMLNAITSQTEVVNKILAAQDTMVSRLLDRDADRQSRLENRLDQLMNVVHATVLNKSGSSKDSTNDLQSLNLLPSVPSGPLCFSPPPKPGNRPPKLDLVPPKPCRIPCTSPSANIELINQNPIQTRPGTVKPGSIHTKLGPVSQSPFVKAQQQMTTTTTTTSDYAKALNDWRTKSSAERRIAQSQNPLNDEKIVKFETEQFLLNEKLMEERIENARQAAVQFLNAKENKDKDNKDNTARRELFDNDNKQQEKEKEPSAAVILTRTFLDIERNAEERSRYCLPTLTSLLQINKDMNDSDDLLTGQGESYERLKRLSVRLPSQKKKYNNDNGLDSSTPAKYHNKIDNNINNNNVDDVDDVKPSFSQRQRALMQCQRWRDSATARINKRQTNNNYIDSNKPLSTYETDVQRESRMKTNKWINDRYSYVLDNKAQKDEPTAPSQQQPMGFVKPSLNIHDNEPAYSSVDRNLGFREELLSTYRRAREHDILDEERKYYDRQLDRVSYPPSSREYIERYGQDDKRDNKFKRKSNQDINSTNDEDDIFLDTTTTIKPYRKTSLTSATSGAFSKITDTNCVIS</sequence>
<name>A0A835CS48_APHGI</name>
<feature type="domain" description="Myb/SANT-like DNA-binding" evidence="3">
    <location>
        <begin position="10"/>
        <end position="95"/>
    </location>
</feature>
<evidence type="ECO:0000256" key="1">
    <source>
        <dbReference type="SAM" id="Coils"/>
    </source>
</evidence>
<evidence type="ECO:0000259" key="3">
    <source>
        <dbReference type="Pfam" id="PF13837"/>
    </source>
</evidence>
<feature type="coiled-coil region" evidence="1">
    <location>
        <begin position="86"/>
        <end position="120"/>
    </location>
</feature>
<dbReference type="OrthoDB" id="691673at2759"/>
<feature type="region of interest" description="Disordered" evidence="2">
    <location>
        <begin position="443"/>
        <end position="467"/>
    </location>
</feature>
<accession>A0A835CS48</accession>
<evidence type="ECO:0000313" key="5">
    <source>
        <dbReference type="Proteomes" id="UP000639338"/>
    </source>
</evidence>
<feature type="region of interest" description="Disordered" evidence="2">
    <location>
        <begin position="995"/>
        <end position="1021"/>
    </location>
</feature>
<comment type="caution">
    <text evidence="4">The sequence shown here is derived from an EMBL/GenBank/DDBJ whole genome shotgun (WGS) entry which is preliminary data.</text>
</comment>
<dbReference type="EMBL" id="JACMRX010000003">
    <property type="protein sequence ID" value="KAF7993544.1"/>
    <property type="molecule type" value="Genomic_DNA"/>
</dbReference>